<dbReference type="InterPro" id="IPR044730">
    <property type="entry name" value="RNase_H-like_dom_plant"/>
</dbReference>
<sequence>FISLESDSAVAVSLINKGCPPSHPCATIVSLINRLKTKDWQVQISQIYRQTNQIADWIADYALSIPTGGQRETLRGVGSHDVCNRMLIASIGRIDGSSLRWSSKPCNDRTTTVDRGVCLERKLVRWRRGAWWYFAMELVVADEEERLSVCKKDATLVDTTKTINRRSLRYASPLLEEMTWTGTLGGTLEWFVNF</sequence>
<organism evidence="2 3">
    <name type="scientific">Trifolium medium</name>
    <dbReference type="NCBI Taxonomy" id="97028"/>
    <lineage>
        <taxon>Eukaryota</taxon>
        <taxon>Viridiplantae</taxon>
        <taxon>Streptophyta</taxon>
        <taxon>Embryophyta</taxon>
        <taxon>Tracheophyta</taxon>
        <taxon>Spermatophyta</taxon>
        <taxon>Magnoliopsida</taxon>
        <taxon>eudicotyledons</taxon>
        <taxon>Gunneridae</taxon>
        <taxon>Pentapetalae</taxon>
        <taxon>rosids</taxon>
        <taxon>fabids</taxon>
        <taxon>Fabales</taxon>
        <taxon>Fabaceae</taxon>
        <taxon>Papilionoideae</taxon>
        <taxon>50 kb inversion clade</taxon>
        <taxon>NPAAA clade</taxon>
        <taxon>Hologalegina</taxon>
        <taxon>IRL clade</taxon>
        <taxon>Trifolieae</taxon>
        <taxon>Trifolium</taxon>
    </lineage>
</organism>
<reference evidence="2 3" key="1">
    <citation type="journal article" date="2018" name="Front. Plant Sci.">
        <title>Red Clover (Trifolium pratense) and Zigzag Clover (T. medium) - A Picture of Genomic Similarities and Differences.</title>
        <authorList>
            <person name="Dluhosova J."/>
            <person name="Istvanek J."/>
            <person name="Nedelnik J."/>
            <person name="Repkova J."/>
        </authorList>
    </citation>
    <scope>NUCLEOTIDE SEQUENCE [LARGE SCALE GENOMIC DNA]</scope>
    <source>
        <strain evidence="3">cv. 10/8</strain>
        <tissue evidence="2">Leaf</tissue>
    </source>
</reference>
<comment type="caution">
    <text evidence="2">The sequence shown here is derived from an EMBL/GenBank/DDBJ whole genome shotgun (WGS) entry which is preliminary data.</text>
</comment>
<dbReference type="InterPro" id="IPR002156">
    <property type="entry name" value="RNaseH_domain"/>
</dbReference>
<name>A0A392MCT3_9FABA</name>
<dbReference type="PANTHER" id="PTHR34023:SF5">
    <property type="entry name" value="RNASE H TYPE-1 DOMAIN-CONTAINING PROTEIN"/>
    <property type="match status" value="1"/>
</dbReference>
<feature type="non-terminal residue" evidence="2">
    <location>
        <position position="1"/>
    </location>
</feature>
<feature type="domain" description="RNase H type-1" evidence="1">
    <location>
        <begin position="3"/>
        <end position="61"/>
    </location>
</feature>
<dbReference type="GO" id="GO:0004523">
    <property type="term" value="F:RNA-DNA hybrid ribonuclease activity"/>
    <property type="evidence" value="ECO:0007669"/>
    <property type="project" value="InterPro"/>
</dbReference>
<dbReference type="PANTHER" id="PTHR34023">
    <property type="entry name" value="RNASE H DOMAIN-CONTAINING PROTEIN"/>
    <property type="match status" value="1"/>
</dbReference>
<dbReference type="GO" id="GO:0003676">
    <property type="term" value="F:nucleic acid binding"/>
    <property type="evidence" value="ECO:0007669"/>
    <property type="project" value="InterPro"/>
</dbReference>
<dbReference type="Pfam" id="PF13456">
    <property type="entry name" value="RVT_3"/>
    <property type="match status" value="1"/>
</dbReference>
<dbReference type="AlphaFoldDB" id="A0A392MCT3"/>
<dbReference type="CDD" id="cd06222">
    <property type="entry name" value="RNase_H_like"/>
    <property type="match status" value="1"/>
</dbReference>
<keyword evidence="3" id="KW-1185">Reference proteome</keyword>
<gene>
    <name evidence="2" type="ORF">A2U01_0005706</name>
</gene>
<dbReference type="Proteomes" id="UP000265520">
    <property type="component" value="Unassembled WGS sequence"/>
</dbReference>
<evidence type="ECO:0000259" key="1">
    <source>
        <dbReference type="Pfam" id="PF13456"/>
    </source>
</evidence>
<protein>
    <recommendedName>
        <fullName evidence="1">RNase H type-1 domain-containing protein</fullName>
    </recommendedName>
</protein>
<evidence type="ECO:0000313" key="3">
    <source>
        <dbReference type="Proteomes" id="UP000265520"/>
    </source>
</evidence>
<dbReference type="EMBL" id="LXQA010007507">
    <property type="protein sequence ID" value="MCH84869.1"/>
    <property type="molecule type" value="Genomic_DNA"/>
</dbReference>
<evidence type="ECO:0000313" key="2">
    <source>
        <dbReference type="EMBL" id="MCH84869.1"/>
    </source>
</evidence>
<proteinExistence type="predicted"/>
<accession>A0A392MCT3</accession>